<evidence type="ECO:0000256" key="3">
    <source>
        <dbReference type="ARBA" id="ARBA00022692"/>
    </source>
</evidence>
<feature type="transmembrane region" description="Helical" evidence="6">
    <location>
        <begin position="391"/>
        <end position="410"/>
    </location>
</feature>
<organism evidence="7 8">
    <name type="scientific">Candidatus Scatomorpha merdipullorum</name>
    <dbReference type="NCBI Taxonomy" id="2840927"/>
    <lineage>
        <taxon>Bacteria</taxon>
        <taxon>Bacillati</taxon>
        <taxon>Bacillota</taxon>
        <taxon>Clostridia</taxon>
        <taxon>Eubacteriales</taxon>
        <taxon>Candidatus Scatomorpha</taxon>
    </lineage>
</organism>
<dbReference type="PIRSF" id="PIRSF038958">
    <property type="entry name" value="PG_synth_SpoVB"/>
    <property type="match status" value="1"/>
</dbReference>
<protein>
    <submittedName>
        <fullName evidence="7">Polysaccharide biosynthesis protein</fullName>
    </submittedName>
</protein>
<feature type="transmembrane region" description="Helical" evidence="6">
    <location>
        <begin position="125"/>
        <end position="145"/>
    </location>
</feature>
<gene>
    <name evidence="7" type="ORF">IAC18_01140</name>
</gene>
<dbReference type="GO" id="GO:0005886">
    <property type="term" value="C:plasma membrane"/>
    <property type="evidence" value="ECO:0007669"/>
    <property type="project" value="UniProtKB-SubCell"/>
</dbReference>
<feature type="transmembrane region" description="Helical" evidence="6">
    <location>
        <begin position="328"/>
        <end position="349"/>
    </location>
</feature>
<dbReference type="InterPro" id="IPR024923">
    <property type="entry name" value="PG_synth_SpoVB"/>
</dbReference>
<evidence type="ECO:0000256" key="6">
    <source>
        <dbReference type="SAM" id="Phobius"/>
    </source>
</evidence>
<dbReference type="Proteomes" id="UP000824001">
    <property type="component" value="Unassembled WGS sequence"/>
</dbReference>
<evidence type="ECO:0000256" key="5">
    <source>
        <dbReference type="ARBA" id="ARBA00023136"/>
    </source>
</evidence>
<dbReference type="Pfam" id="PF01943">
    <property type="entry name" value="Polysacc_synt"/>
    <property type="match status" value="1"/>
</dbReference>
<dbReference type="AlphaFoldDB" id="A0A9D1JVC8"/>
<accession>A0A9D1JVC8</accession>
<sequence length="532" mass="56500">MSEPKKQNYLQGAAILAAGVVIMKVLGAIYKIPLGNILGDTGYAHFLVAYNIYGVFLTLATAGLPVALSRMISEANTMNRPNQVRRIFSVAWWTFFAIGLACTLIMALFPRQLADALNDPSAEPSILALSPAVLLVCLTSAYRGYCQGHENMTPTTVGQVLEVLAKVAAGLALAWWLTRAGRELSIASAGAIFGVTIGSLAALAYMFYCKRHYYGSGREGSDIPESRGSALRALLRIGIPITLGSSVLSLINLLDSGLCMGRLQDAAGFTELAATELYGVYGKAQTLYNLPASFITPLTISVVPAISAAKALRHKRDVSRIAENSMRIAVVLALPMGVGLSVLAGPIMATVYPDSHSSGGVLLTIMGAASFFVCMALMMNSILQAGGNEKYPIYSMIAGGVVKIAVNWFLVADPEINIVGAPIGTLACYAVMCVMNFVFLCRRLPEKPSLGRILLRPAIASAVMGAAAWAVYGLAHSLLGEGYMHVALAMLCAIGVAVLVYLVLVIALRAVTLEDMRLIPKGEKLARILHIK</sequence>
<feature type="transmembrane region" description="Helical" evidence="6">
    <location>
        <begin position="361"/>
        <end position="379"/>
    </location>
</feature>
<feature type="transmembrane region" description="Helical" evidence="6">
    <location>
        <begin position="90"/>
        <end position="109"/>
    </location>
</feature>
<feature type="transmembrane region" description="Helical" evidence="6">
    <location>
        <begin position="157"/>
        <end position="178"/>
    </location>
</feature>
<feature type="transmembrane region" description="Helical" evidence="6">
    <location>
        <begin position="233"/>
        <end position="254"/>
    </location>
</feature>
<dbReference type="InterPro" id="IPR050833">
    <property type="entry name" value="Poly_Biosynth_Transport"/>
</dbReference>
<evidence type="ECO:0000256" key="1">
    <source>
        <dbReference type="ARBA" id="ARBA00004651"/>
    </source>
</evidence>
<proteinExistence type="predicted"/>
<feature type="transmembrane region" description="Helical" evidence="6">
    <location>
        <begin position="453"/>
        <end position="475"/>
    </location>
</feature>
<comment type="caution">
    <text evidence="7">The sequence shown here is derived from an EMBL/GenBank/DDBJ whole genome shotgun (WGS) entry which is preliminary data.</text>
</comment>
<evidence type="ECO:0000313" key="7">
    <source>
        <dbReference type="EMBL" id="HIS66144.1"/>
    </source>
</evidence>
<keyword evidence="2" id="KW-1003">Cell membrane</keyword>
<feature type="transmembrane region" description="Helical" evidence="6">
    <location>
        <begin position="287"/>
        <end position="307"/>
    </location>
</feature>
<dbReference type="EMBL" id="DVJK01000035">
    <property type="protein sequence ID" value="HIS66144.1"/>
    <property type="molecule type" value="Genomic_DNA"/>
</dbReference>
<feature type="transmembrane region" description="Helical" evidence="6">
    <location>
        <begin position="50"/>
        <end position="69"/>
    </location>
</feature>
<dbReference type="PANTHER" id="PTHR30250:SF21">
    <property type="entry name" value="LIPID II FLIPPASE MURJ"/>
    <property type="match status" value="1"/>
</dbReference>
<feature type="transmembrane region" description="Helical" evidence="6">
    <location>
        <begin position="416"/>
        <end position="441"/>
    </location>
</feature>
<dbReference type="PANTHER" id="PTHR30250">
    <property type="entry name" value="PST FAMILY PREDICTED COLANIC ACID TRANSPORTER"/>
    <property type="match status" value="1"/>
</dbReference>
<evidence type="ECO:0000256" key="2">
    <source>
        <dbReference type="ARBA" id="ARBA00022475"/>
    </source>
</evidence>
<dbReference type="CDD" id="cd13124">
    <property type="entry name" value="MATE_SpoVB_like"/>
    <property type="match status" value="1"/>
</dbReference>
<keyword evidence="5 6" id="KW-0472">Membrane</keyword>
<evidence type="ECO:0000256" key="4">
    <source>
        <dbReference type="ARBA" id="ARBA00022989"/>
    </source>
</evidence>
<reference evidence="7" key="2">
    <citation type="journal article" date="2021" name="PeerJ">
        <title>Extensive microbial diversity within the chicken gut microbiome revealed by metagenomics and culture.</title>
        <authorList>
            <person name="Gilroy R."/>
            <person name="Ravi A."/>
            <person name="Getino M."/>
            <person name="Pursley I."/>
            <person name="Horton D.L."/>
            <person name="Alikhan N.F."/>
            <person name="Baker D."/>
            <person name="Gharbi K."/>
            <person name="Hall N."/>
            <person name="Watson M."/>
            <person name="Adriaenssens E.M."/>
            <person name="Foster-Nyarko E."/>
            <person name="Jarju S."/>
            <person name="Secka A."/>
            <person name="Antonio M."/>
            <person name="Oren A."/>
            <person name="Chaudhuri R.R."/>
            <person name="La Ragione R."/>
            <person name="Hildebrand F."/>
            <person name="Pallen M.J."/>
        </authorList>
    </citation>
    <scope>NUCLEOTIDE SEQUENCE</scope>
    <source>
        <strain evidence="7">ChiHjej10B9-9673</strain>
    </source>
</reference>
<reference evidence="7" key="1">
    <citation type="submission" date="2020-10" db="EMBL/GenBank/DDBJ databases">
        <authorList>
            <person name="Gilroy R."/>
        </authorList>
    </citation>
    <scope>NUCLEOTIDE SEQUENCE</scope>
    <source>
        <strain evidence="7">ChiHjej10B9-9673</strain>
    </source>
</reference>
<keyword evidence="4 6" id="KW-1133">Transmembrane helix</keyword>
<evidence type="ECO:0000313" key="8">
    <source>
        <dbReference type="Proteomes" id="UP000824001"/>
    </source>
</evidence>
<keyword evidence="3 6" id="KW-0812">Transmembrane</keyword>
<dbReference type="InterPro" id="IPR002797">
    <property type="entry name" value="Polysacc_synth"/>
</dbReference>
<feature type="transmembrane region" description="Helical" evidence="6">
    <location>
        <begin position="12"/>
        <end position="30"/>
    </location>
</feature>
<comment type="subcellular location">
    <subcellularLocation>
        <location evidence="1">Cell membrane</location>
        <topology evidence="1">Multi-pass membrane protein</topology>
    </subcellularLocation>
</comment>
<name>A0A9D1JVC8_9FIRM</name>
<feature type="transmembrane region" description="Helical" evidence="6">
    <location>
        <begin position="184"/>
        <end position="208"/>
    </location>
</feature>
<feature type="transmembrane region" description="Helical" evidence="6">
    <location>
        <begin position="487"/>
        <end position="511"/>
    </location>
</feature>